<dbReference type="InterPro" id="IPR036271">
    <property type="entry name" value="Tet_transcr_reg_TetR-rel_C_sf"/>
</dbReference>
<dbReference type="Pfam" id="PF00440">
    <property type="entry name" value="TetR_N"/>
    <property type="match status" value="1"/>
</dbReference>
<evidence type="ECO:0000313" key="6">
    <source>
        <dbReference type="EMBL" id="KOS69238.1"/>
    </source>
</evidence>
<dbReference type="PANTHER" id="PTHR47506:SF3">
    <property type="entry name" value="HTH-TYPE TRANSCRIPTIONAL REGULATOR LMRA"/>
    <property type="match status" value="1"/>
</dbReference>
<protein>
    <recommendedName>
        <fullName evidence="5">HTH tetR-type domain-containing protein</fullName>
    </recommendedName>
</protein>
<evidence type="ECO:0000256" key="1">
    <source>
        <dbReference type="ARBA" id="ARBA00023015"/>
    </source>
</evidence>
<keyword evidence="7" id="KW-1185">Reference proteome</keyword>
<gene>
    <name evidence="6" type="ORF">AEA09_12205</name>
</gene>
<evidence type="ECO:0000256" key="3">
    <source>
        <dbReference type="ARBA" id="ARBA00023163"/>
    </source>
</evidence>
<accession>A0ABR5K2X1</accession>
<proteinExistence type="predicted"/>
<comment type="caution">
    <text evidence="6">The sequence shown here is derived from an EMBL/GenBank/DDBJ whole genome shotgun (WGS) entry which is preliminary data.</text>
</comment>
<dbReference type="InterPro" id="IPR023772">
    <property type="entry name" value="DNA-bd_HTH_TetR-type_CS"/>
</dbReference>
<evidence type="ECO:0000259" key="5">
    <source>
        <dbReference type="PROSITE" id="PS50977"/>
    </source>
</evidence>
<dbReference type="PRINTS" id="PR00455">
    <property type="entry name" value="HTHTETR"/>
</dbReference>
<dbReference type="Proteomes" id="UP000050668">
    <property type="component" value="Unassembled WGS sequence"/>
</dbReference>
<dbReference type="PROSITE" id="PS01081">
    <property type="entry name" value="HTH_TETR_1"/>
    <property type="match status" value="1"/>
</dbReference>
<evidence type="ECO:0000313" key="7">
    <source>
        <dbReference type="Proteomes" id="UP000050668"/>
    </source>
</evidence>
<dbReference type="SUPFAM" id="SSF48498">
    <property type="entry name" value="Tetracyclin repressor-like, C-terminal domain"/>
    <property type="match status" value="1"/>
</dbReference>
<dbReference type="EMBL" id="LGRV01000003">
    <property type="protein sequence ID" value="KOS69238.1"/>
    <property type="molecule type" value="Genomic_DNA"/>
</dbReference>
<evidence type="ECO:0000256" key="2">
    <source>
        <dbReference type="ARBA" id="ARBA00023125"/>
    </source>
</evidence>
<dbReference type="RefSeq" id="WP_053584100.1">
    <property type="nucleotide sequence ID" value="NZ_LGRV01000003.1"/>
</dbReference>
<dbReference type="PANTHER" id="PTHR47506">
    <property type="entry name" value="TRANSCRIPTIONAL REGULATORY PROTEIN"/>
    <property type="match status" value="1"/>
</dbReference>
<feature type="domain" description="HTH tetR-type" evidence="5">
    <location>
        <begin position="5"/>
        <end position="65"/>
    </location>
</feature>
<dbReference type="Gene3D" id="1.10.357.10">
    <property type="entry name" value="Tetracycline Repressor, domain 2"/>
    <property type="match status" value="1"/>
</dbReference>
<keyword evidence="3" id="KW-0804">Transcription</keyword>
<dbReference type="InterPro" id="IPR011075">
    <property type="entry name" value="TetR_C"/>
</dbReference>
<reference evidence="7" key="1">
    <citation type="submission" date="2015-07" db="EMBL/GenBank/DDBJ databases">
        <title>Fjat-14205 dsm 2895.</title>
        <authorList>
            <person name="Liu B."/>
            <person name="Wang J."/>
            <person name="Zhu Y."/>
            <person name="Liu G."/>
            <person name="Chen Q."/>
            <person name="Chen Z."/>
            <person name="Lan J."/>
            <person name="Che J."/>
            <person name="Ge C."/>
            <person name="Shi H."/>
            <person name="Pan Z."/>
            <person name="Liu X."/>
        </authorList>
    </citation>
    <scope>NUCLEOTIDE SEQUENCE [LARGE SCALE GENOMIC DNA]</scope>
    <source>
        <strain evidence="7">DSM 25560</strain>
    </source>
</reference>
<dbReference type="Pfam" id="PF16925">
    <property type="entry name" value="TetR_C_13"/>
    <property type="match status" value="1"/>
</dbReference>
<feature type="DNA-binding region" description="H-T-H motif" evidence="4">
    <location>
        <begin position="28"/>
        <end position="47"/>
    </location>
</feature>
<dbReference type="InterPro" id="IPR001647">
    <property type="entry name" value="HTH_TetR"/>
</dbReference>
<keyword evidence="1" id="KW-0805">Transcription regulation</keyword>
<keyword evidence="2 4" id="KW-0238">DNA-binding</keyword>
<dbReference type="InterPro" id="IPR009057">
    <property type="entry name" value="Homeodomain-like_sf"/>
</dbReference>
<name>A0ABR5K2X1_9BACI</name>
<dbReference type="PROSITE" id="PS50977">
    <property type="entry name" value="HTH_TETR_2"/>
    <property type="match status" value="1"/>
</dbReference>
<organism evidence="6 7">
    <name type="scientific">Lysinibacillus contaminans</name>
    <dbReference type="NCBI Taxonomy" id="1293441"/>
    <lineage>
        <taxon>Bacteria</taxon>
        <taxon>Bacillati</taxon>
        <taxon>Bacillota</taxon>
        <taxon>Bacilli</taxon>
        <taxon>Bacillales</taxon>
        <taxon>Bacillaceae</taxon>
        <taxon>Lysinibacillus</taxon>
    </lineage>
</organism>
<evidence type="ECO:0000256" key="4">
    <source>
        <dbReference type="PROSITE-ProRule" id="PRU00335"/>
    </source>
</evidence>
<dbReference type="SUPFAM" id="SSF46689">
    <property type="entry name" value="Homeodomain-like"/>
    <property type="match status" value="1"/>
</dbReference>
<sequence>MKKGEETRRNIIQKSAAIFNQKGYITTTMNDIIQETKIQKGGIYRHFKDKEQLMHEAFQFSAETMRHYLMASVSQHEKAEEKLIAFVETFLQLSEGKPMVGGCPIFNAAVEMDDLEGSTLLPMIDEAMGLLIHWVEEIIEEGIGQQELKQSVQPYDTAVYIVSTLEGGLVLGKLKPDGQVNNIIKNQLIHYISMMNERQ</sequence>